<evidence type="ECO:0000256" key="7">
    <source>
        <dbReference type="ARBA" id="ARBA00023136"/>
    </source>
</evidence>
<keyword evidence="8" id="KW-0675">Receptor</keyword>
<evidence type="ECO:0008006" key="17">
    <source>
        <dbReference type="Google" id="ProtNLM"/>
    </source>
</evidence>
<protein>
    <recommendedName>
        <fullName evidence="17">TonB-dependent receptor</fullName>
    </recommendedName>
</protein>
<gene>
    <name evidence="15" type="ORF">LH29_08530</name>
</gene>
<dbReference type="GO" id="GO:0015344">
    <property type="term" value="F:siderophore uptake transmembrane transporter activity"/>
    <property type="evidence" value="ECO:0007669"/>
    <property type="project" value="TreeGrafter"/>
</dbReference>
<name>A0A0D8JHS2_9BACT</name>
<comment type="subcellular location">
    <subcellularLocation>
        <location evidence="1 10">Cell outer membrane</location>
        <topology evidence="1 10">Multi-pass membrane protein</topology>
    </subcellularLocation>
</comment>
<evidence type="ECO:0000256" key="4">
    <source>
        <dbReference type="ARBA" id="ARBA00022692"/>
    </source>
</evidence>
<dbReference type="PATRIC" id="fig|1544798.3.peg.1715"/>
<dbReference type="InterPro" id="IPR036942">
    <property type="entry name" value="Beta-barrel_TonB_sf"/>
</dbReference>
<evidence type="ECO:0000256" key="11">
    <source>
        <dbReference type="RuleBase" id="RU003357"/>
    </source>
</evidence>
<evidence type="ECO:0000256" key="5">
    <source>
        <dbReference type="ARBA" id="ARBA00022729"/>
    </source>
</evidence>
<dbReference type="Gene3D" id="2.170.130.10">
    <property type="entry name" value="TonB-dependent receptor, plug domain"/>
    <property type="match status" value="1"/>
</dbReference>
<evidence type="ECO:0000259" key="14">
    <source>
        <dbReference type="Pfam" id="PF07715"/>
    </source>
</evidence>
<comment type="similarity">
    <text evidence="10 11">Belongs to the TonB-dependent receptor family.</text>
</comment>
<dbReference type="Pfam" id="PF07715">
    <property type="entry name" value="Plug"/>
    <property type="match status" value="1"/>
</dbReference>
<keyword evidence="5" id="KW-0732">Signal</keyword>
<keyword evidence="7 10" id="KW-0472">Membrane</keyword>
<sequence length="698" mass="78727">MKNLKSNHDAQSVLTFRKWGRKNYSSFLTVRKQVVISVLSVVYFLSTPVITMATVQDTSEVKMEYDLDEIEVSAQRTPALYSQVARIISVIERKEIEAAPAQSVQDLLEYVAAIDVRQRGTEGVQADVSVRGGTFDQTLILLNGINITDPQTGHHNLNLPVSLAQIERIEILEGPAARVYGPNAFSGAINIVTHQSVDSEISAAVSGGSFGYFDGNLSGSLSTGKMLHMLAFNGKRSDGYTNNTDFDELNGFYSNQLNTEKGVLKFQLGLSEKGFGANSFYTPKYPNQYEATKTLFTSLKWEGKGPLHLTPVVYYRRHHDRFELYRTDKYGLTDDGYKVWQNDTLPGWYSGHNYHLTNVYGANLNSWVKWAAGKTAFGVEFRREQIYSNTLGLDMDEPKDVPGEDAQFTKSDDRNTVSGFLEHAYYINKWTFTAGLMANYISGSDLGLNVFPGIDVSYNVSDAVKLYSSYNTSLRMPTFTDLYYDGPSNIGNPDLKPEKSATLEGGLKLRSKLLRGHAVIFYRHGKDIIDWVKEDPTAEIWQPQNLTEINNLGTEVQAQLLLRNEYGNHYPNIQISYLYNNVEKGNADLVSNYALDNLKHKLVGSLSEQLMKGLQLDLHFVFQDREGSYTRFENKMPVGEAAYDPFWVFDGKLSYRRKQFSVFASVNNIFDKQYNDIGNVIQPGRWFKTGVIYKIGFN</sequence>
<dbReference type="AlphaFoldDB" id="A0A0D8JHS2"/>
<dbReference type="SUPFAM" id="SSF56935">
    <property type="entry name" value="Porins"/>
    <property type="match status" value="1"/>
</dbReference>
<evidence type="ECO:0000256" key="10">
    <source>
        <dbReference type="PROSITE-ProRule" id="PRU01360"/>
    </source>
</evidence>
<keyword evidence="9 10" id="KW-0998">Cell outer membrane</keyword>
<feature type="transmembrane region" description="Helical" evidence="12">
    <location>
        <begin position="34"/>
        <end position="55"/>
    </location>
</feature>
<keyword evidence="4 10" id="KW-0812">Transmembrane</keyword>
<accession>A0A0D8JHS2</accession>
<evidence type="ECO:0000256" key="12">
    <source>
        <dbReference type="SAM" id="Phobius"/>
    </source>
</evidence>
<evidence type="ECO:0000256" key="2">
    <source>
        <dbReference type="ARBA" id="ARBA00022448"/>
    </source>
</evidence>
<dbReference type="GO" id="GO:0009279">
    <property type="term" value="C:cell outer membrane"/>
    <property type="evidence" value="ECO:0007669"/>
    <property type="project" value="UniProtKB-SubCell"/>
</dbReference>
<dbReference type="Proteomes" id="UP000032544">
    <property type="component" value="Unassembled WGS sequence"/>
</dbReference>
<dbReference type="EMBL" id="JRHC01000001">
    <property type="protein sequence ID" value="KJF45398.1"/>
    <property type="molecule type" value="Genomic_DNA"/>
</dbReference>
<keyword evidence="12" id="KW-1133">Transmembrane helix</keyword>
<keyword evidence="3 10" id="KW-1134">Transmembrane beta strand</keyword>
<dbReference type="PANTHER" id="PTHR30069:SF29">
    <property type="entry name" value="HEMOGLOBIN AND HEMOGLOBIN-HAPTOGLOBIN-BINDING PROTEIN 1-RELATED"/>
    <property type="match status" value="1"/>
</dbReference>
<dbReference type="InterPro" id="IPR012910">
    <property type="entry name" value="Plug_dom"/>
</dbReference>
<dbReference type="STRING" id="1544798.LH29_08530"/>
<dbReference type="RefSeq" id="WP_045027579.1">
    <property type="nucleotide sequence ID" value="NZ_JRHC01000001.1"/>
</dbReference>
<evidence type="ECO:0000256" key="9">
    <source>
        <dbReference type="ARBA" id="ARBA00023237"/>
    </source>
</evidence>
<evidence type="ECO:0000256" key="6">
    <source>
        <dbReference type="ARBA" id="ARBA00023077"/>
    </source>
</evidence>
<dbReference type="InterPro" id="IPR037066">
    <property type="entry name" value="Plug_dom_sf"/>
</dbReference>
<keyword evidence="16" id="KW-1185">Reference proteome</keyword>
<organism evidence="15 16">
    <name type="scientific">Draconibacterium sediminis</name>
    <dbReference type="NCBI Taxonomy" id="1544798"/>
    <lineage>
        <taxon>Bacteria</taxon>
        <taxon>Pseudomonadati</taxon>
        <taxon>Bacteroidota</taxon>
        <taxon>Bacteroidia</taxon>
        <taxon>Marinilabiliales</taxon>
        <taxon>Prolixibacteraceae</taxon>
        <taxon>Draconibacterium</taxon>
    </lineage>
</organism>
<evidence type="ECO:0000256" key="1">
    <source>
        <dbReference type="ARBA" id="ARBA00004571"/>
    </source>
</evidence>
<dbReference type="PROSITE" id="PS52016">
    <property type="entry name" value="TONB_DEPENDENT_REC_3"/>
    <property type="match status" value="1"/>
</dbReference>
<dbReference type="OrthoDB" id="9758472at2"/>
<evidence type="ECO:0000256" key="8">
    <source>
        <dbReference type="ARBA" id="ARBA00023170"/>
    </source>
</evidence>
<evidence type="ECO:0000313" key="15">
    <source>
        <dbReference type="EMBL" id="KJF45398.1"/>
    </source>
</evidence>
<dbReference type="Pfam" id="PF00593">
    <property type="entry name" value="TonB_dep_Rec_b-barrel"/>
    <property type="match status" value="1"/>
</dbReference>
<evidence type="ECO:0000259" key="13">
    <source>
        <dbReference type="Pfam" id="PF00593"/>
    </source>
</evidence>
<dbReference type="PANTHER" id="PTHR30069">
    <property type="entry name" value="TONB-DEPENDENT OUTER MEMBRANE RECEPTOR"/>
    <property type="match status" value="1"/>
</dbReference>
<evidence type="ECO:0000313" key="16">
    <source>
        <dbReference type="Proteomes" id="UP000032544"/>
    </source>
</evidence>
<keyword evidence="2 10" id="KW-0813">Transport</keyword>
<dbReference type="Gene3D" id="2.40.170.20">
    <property type="entry name" value="TonB-dependent receptor, beta-barrel domain"/>
    <property type="match status" value="1"/>
</dbReference>
<evidence type="ECO:0000256" key="3">
    <source>
        <dbReference type="ARBA" id="ARBA00022452"/>
    </source>
</evidence>
<feature type="domain" description="TonB-dependent receptor-like beta-barrel" evidence="13">
    <location>
        <begin position="244"/>
        <end position="669"/>
    </location>
</feature>
<dbReference type="InterPro" id="IPR000531">
    <property type="entry name" value="Beta-barrel_TonB"/>
</dbReference>
<keyword evidence="6 11" id="KW-0798">TonB box</keyword>
<dbReference type="GO" id="GO:0044718">
    <property type="term" value="P:siderophore transmembrane transport"/>
    <property type="evidence" value="ECO:0007669"/>
    <property type="project" value="TreeGrafter"/>
</dbReference>
<feature type="domain" description="TonB-dependent receptor plug" evidence="14">
    <location>
        <begin position="84"/>
        <end position="188"/>
    </location>
</feature>
<dbReference type="InterPro" id="IPR039426">
    <property type="entry name" value="TonB-dep_rcpt-like"/>
</dbReference>
<proteinExistence type="inferred from homology"/>
<reference evidence="15 16" key="1">
    <citation type="submission" date="2014-09" db="EMBL/GenBank/DDBJ databases">
        <title>Draft Genome Sequence of Draconibacterium sp. JN14CK-3.</title>
        <authorList>
            <person name="Dong C."/>
            <person name="Lai Q."/>
            <person name="Shao Z."/>
        </authorList>
    </citation>
    <scope>NUCLEOTIDE SEQUENCE [LARGE SCALE GENOMIC DNA]</scope>
    <source>
        <strain evidence="15 16">JN14CK-3</strain>
    </source>
</reference>
<comment type="caution">
    <text evidence="15">The sequence shown here is derived from an EMBL/GenBank/DDBJ whole genome shotgun (WGS) entry which is preliminary data.</text>
</comment>